<dbReference type="Proteomes" id="UP000663854">
    <property type="component" value="Unassembled WGS sequence"/>
</dbReference>
<protein>
    <submittedName>
        <fullName evidence="2">Uncharacterized protein</fullName>
    </submittedName>
</protein>
<comment type="caution">
    <text evidence="2">The sequence shown here is derived from an EMBL/GenBank/DDBJ whole genome shotgun (WGS) entry which is preliminary data.</text>
</comment>
<evidence type="ECO:0000313" key="1">
    <source>
        <dbReference type="EMBL" id="CAF1377856.1"/>
    </source>
</evidence>
<dbReference type="Proteomes" id="UP000663870">
    <property type="component" value="Unassembled WGS sequence"/>
</dbReference>
<dbReference type="AlphaFoldDB" id="A0A816BV18"/>
<reference evidence="2" key="1">
    <citation type="submission" date="2021-02" db="EMBL/GenBank/DDBJ databases">
        <authorList>
            <person name="Nowell W R."/>
        </authorList>
    </citation>
    <scope>NUCLEOTIDE SEQUENCE</scope>
</reference>
<accession>A0A816BV18</accession>
<proteinExistence type="predicted"/>
<evidence type="ECO:0000313" key="3">
    <source>
        <dbReference type="Proteomes" id="UP000663870"/>
    </source>
</evidence>
<gene>
    <name evidence="2" type="ORF">JXQ802_LOCUS49831</name>
    <name evidence="1" type="ORF">PYM288_LOCUS33699</name>
</gene>
<sequence length="160" mass="18747">LNWTKILDKLKSAKVSEYVKFLEGEAQLEYYLQQYPLTDYRHIEQSRNDLIRVENLLKSGGSIRSFEDLHEIIKSFDDSCKLSQTYYAAVEKSKHLSSENLDIENSLIELAYQRLSLLHASNNSIKTAIEIFRSYIRNVHIKSLETMRQTLIKQYAELLL</sequence>
<dbReference type="EMBL" id="CAJNOH010004712">
    <property type="protein sequence ID" value="CAF1377856.1"/>
    <property type="molecule type" value="Genomic_DNA"/>
</dbReference>
<feature type="non-terminal residue" evidence="2">
    <location>
        <position position="160"/>
    </location>
</feature>
<keyword evidence="3" id="KW-1185">Reference proteome</keyword>
<organism evidence="2 3">
    <name type="scientific">Rotaria sordida</name>
    <dbReference type="NCBI Taxonomy" id="392033"/>
    <lineage>
        <taxon>Eukaryota</taxon>
        <taxon>Metazoa</taxon>
        <taxon>Spiralia</taxon>
        <taxon>Gnathifera</taxon>
        <taxon>Rotifera</taxon>
        <taxon>Eurotatoria</taxon>
        <taxon>Bdelloidea</taxon>
        <taxon>Philodinida</taxon>
        <taxon>Philodinidae</taxon>
        <taxon>Rotaria</taxon>
    </lineage>
</organism>
<name>A0A816BV18_9BILA</name>
<evidence type="ECO:0000313" key="2">
    <source>
        <dbReference type="EMBL" id="CAF1614783.1"/>
    </source>
</evidence>
<dbReference type="EMBL" id="CAJNOL010006162">
    <property type="protein sequence ID" value="CAF1614783.1"/>
    <property type="molecule type" value="Genomic_DNA"/>
</dbReference>